<feature type="transmembrane region" description="Helical" evidence="8">
    <location>
        <begin position="57"/>
        <end position="74"/>
    </location>
</feature>
<reference evidence="9 10" key="1">
    <citation type="journal article" date="2024" name="Nat. Commun.">
        <title>Phylogenomics reveals the evolutionary origins of lichenization in chlorophyte algae.</title>
        <authorList>
            <person name="Puginier C."/>
            <person name="Libourel C."/>
            <person name="Otte J."/>
            <person name="Skaloud P."/>
            <person name="Haon M."/>
            <person name="Grisel S."/>
            <person name="Petersen M."/>
            <person name="Berrin J.G."/>
            <person name="Delaux P.M."/>
            <person name="Dal Grande F."/>
            <person name="Keller J."/>
        </authorList>
    </citation>
    <scope>NUCLEOTIDE SEQUENCE [LARGE SCALE GENOMIC DNA]</scope>
    <source>
        <strain evidence="9 10">SAG 2036</strain>
    </source>
</reference>
<name>A0AAW1NRB3_9CHLO</name>
<evidence type="ECO:0000313" key="10">
    <source>
        <dbReference type="Proteomes" id="UP001465755"/>
    </source>
</evidence>
<feature type="region of interest" description="Disordered" evidence="7">
    <location>
        <begin position="421"/>
        <end position="447"/>
    </location>
</feature>
<evidence type="ECO:0000313" key="9">
    <source>
        <dbReference type="EMBL" id="KAK9789402.1"/>
    </source>
</evidence>
<keyword evidence="6 8" id="KW-0472">Membrane</keyword>
<evidence type="ECO:0000256" key="5">
    <source>
        <dbReference type="ARBA" id="ARBA00023065"/>
    </source>
</evidence>
<dbReference type="Pfam" id="PF25539">
    <property type="entry name" value="Bestrophin_2"/>
    <property type="match status" value="2"/>
</dbReference>
<dbReference type="EMBL" id="JALJOQ010000208">
    <property type="protein sequence ID" value="KAK9789402.1"/>
    <property type="molecule type" value="Genomic_DNA"/>
</dbReference>
<sequence>MITYNKIAWGLPLLCRLYGSALPRSVPPALLSAGVTAAFFVCIGDDDKGWWRHPYPFQLFGYMVGFIVIFRSNFGYQRYWEGRSFLQGMTSAWVDACVQVVVFDQYPVTIEGKEEAASKGGLEAKDRFRRNCFHLFSLLHALCIQHLRTDWDLHNLRPHLPSDPAPMLDAAGLPSQEGMLLHNLHYLDVFLLRGSDGRRQIYNRRMPLPVIGGLAAEEAAVLGEEHQAEGYLETSTLFGGIDRRGSHASRMWHHLGLTTEPLLPQAGMYVPGAAERAAACYTWVHQLLQERLAAGGLGTPAPVLANVYRSLTLGYRSFQSCRTLVDTPFPFPWAQLVLMLLLIFSITCPLLIVGFVNTLWLAIILDFIIVQTYWALNEVARDLEDPYVYEPNDLPMARLQYAFNKRLMAISNAQRPDCLLAGGEDQPPAMESPRNNVSVDAAREPGV</sequence>
<evidence type="ECO:0000256" key="7">
    <source>
        <dbReference type="SAM" id="MobiDB-lite"/>
    </source>
</evidence>
<keyword evidence="4 8" id="KW-1133">Transmembrane helix</keyword>
<keyword evidence="10" id="KW-1185">Reference proteome</keyword>
<keyword evidence="2" id="KW-0813">Transport</keyword>
<proteinExistence type="predicted"/>
<comment type="subcellular location">
    <subcellularLocation>
        <location evidence="1">Membrane</location>
        <topology evidence="1">Multi-pass membrane protein</topology>
    </subcellularLocation>
</comment>
<evidence type="ECO:0000256" key="6">
    <source>
        <dbReference type="ARBA" id="ARBA00023136"/>
    </source>
</evidence>
<evidence type="ECO:0008006" key="11">
    <source>
        <dbReference type="Google" id="ProtNLM"/>
    </source>
</evidence>
<dbReference type="Proteomes" id="UP001465755">
    <property type="component" value="Unassembled WGS sequence"/>
</dbReference>
<dbReference type="GO" id="GO:0016020">
    <property type="term" value="C:membrane"/>
    <property type="evidence" value="ECO:0007669"/>
    <property type="project" value="UniProtKB-SubCell"/>
</dbReference>
<keyword evidence="5" id="KW-0406">Ion transport</keyword>
<feature type="transmembrane region" description="Helical" evidence="8">
    <location>
        <begin position="331"/>
        <end position="352"/>
    </location>
</feature>
<evidence type="ECO:0000256" key="3">
    <source>
        <dbReference type="ARBA" id="ARBA00022692"/>
    </source>
</evidence>
<dbReference type="PANTHER" id="PTHR33281:SF20">
    <property type="match status" value="1"/>
</dbReference>
<comment type="caution">
    <text evidence="9">The sequence shown here is derived from an EMBL/GenBank/DDBJ whole genome shotgun (WGS) entry which is preliminary data.</text>
</comment>
<dbReference type="PANTHER" id="PTHR33281">
    <property type="entry name" value="UPF0187 PROTEIN YNEE"/>
    <property type="match status" value="1"/>
</dbReference>
<dbReference type="GO" id="GO:0005254">
    <property type="term" value="F:chloride channel activity"/>
    <property type="evidence" value="ECO:0007669"/>
    <property type="project" value="InterPro"/>
</dbReference>
<evidence type="ECO:0000256" key="4">
    <source>
        <dbReference type="ARBA" id="ARBA00022989"/>
    </source>
</evidence>
<keyword evidence="3 8" id="KW-0812">Transmembrane</keyword>
<accession>A0AAW1NRB3</accession>
<evidence type="ECO:0000256" key="8">
    <source>
        <dbReference type="SAM" id="Phobius"/>
    </source>
</evidence>
<dbReference type="AlphaFoldDB" id="A0AAW1NRB3"/>
<organism evidence="9 10">
    <name type="scientific">Symbiochloris irregularis</name>
    <dbReference type="NCBI Taxonomy" id="706552"/>
    <lineage>
        <taxon>Eukaryota</taxon>
        <taxon>Viridiplantae</taxon>
        <taxon>Chlorophyta</taxon>
        <taxon>core chlorophytes</taxon>
        <taxon>Trebouxiophyceae</taxon>
        <taxon>Trebouxiales</taxon>
        <taxon>Trebouxiaceae</taxon>
        <taxon>Symbiochloris</taxon>
    </lineage>
</organism>
<gene>
    <name evidence="9" type="ORF">WJX73_006004</name>
</gene>
<evidence type="ECO:0000256" key="1">
    <source>
        <dbReference type="ARBA" id="ARBA00004141"/>
    </source>
</evidence>
<protein>
    <recommendedName>
        <fullName evidence="11">Bestrophin</fullName>
    </recommendedName>
</protein>
<dbReference type="InterPro" id="IPR044669">
    <property type="entry name" value="YneE/VCCN1/2-like"/>
</dbReference>
<evidence type="ECO:0000256" key="2">
    <source>
        <dbReference type="ARBA" id="ARBA00022448"/>
    </source>
</evidence>